<evidence type="ECO:0000313" key="6">
    <source>
        <dbReference type="Proteomes" id="UP000271469"/>
    </source>
</evidence>
<dbReference type="InterPro" id="IPR009057">
    <property type="entry name" value="Homeodomain-like_sf"/>
</dbReference>
<dbReference type="InterPro" id="IPR018062">
    <property type="entry name" value="HTH_AraC-typ_CS"/>
</dbReference>
<dbReference type="Gene3D" id="1.10.10.60">
    <property type="entry name" value="Homeodomain-like"/>
    <property type="match status" value="1"/>
</dbReference>
<dbReference type="AlphaFoldDB" id="A0A3G8JM31"/>
<dbReference type="Pfam" id="PF14525">
    <property type="entry name" value="AraC_binding_2"/>
    <property type="match status" value="1"/>
</dbReference>
<dbReference type="PANTHER" id="PTHR46796">
    <property type="entry name" value="HTH-TYPE TRANSCRIPTIONAL ACTIVATOR RHAS-RELATED"/>
    <property type="match status" value="1"/>
</dbReference>
<dbReference type="InterPro" id="IPR018060">
    <property type="entry name" value="HTH_AraC"/>
</dbReference>
<keyword evidence="6" id="KW-1185">Reference proteome</keyword>
<dbReference type="GO" id="GO:0043565">
    <property type="term" value="F:sequence-specific DNA binding"/>
    <property type="evidence" value="ECO:0007669"/>
    <property type="project" value="InterPro"/>
</dbReference>
<dbReference type="InterPro" id="IPR035418">
    <property type="entry name" value="AraC-bd_2"/>
</dbReference>
<keyword evidence="2" id="KW-0238">DNA-binding</keyword>
<dbReference type="Pfam" id="PF12833">
    <property type="entry name" value="HTH_18"/>
    <property type="match status" value="1"/>
</dbReference>
<dbReference type="RefSeq" id="WP_124708697.1">
    <property type="nucleotide sequence ID" value="NZ_CP033972.1"/>
</dbReference>
<dbReference type="PROSITE" id="PS01124">
    <property type="entry name" value="HTH_ARAC_FAMILY_2"/>
    <property type="match status" value="1"/>
</dbReference>
<evidence type="ECO:0000313" key="5">
    <source>
        <dbReference type="EMBL" id="AZG46137.1"/>
    </source>
</evidence>
<keyword evidence="3" id="KW-0804">Transcription</keyword>
<evidence type="ECO:0000259" key="4">
    <source>
        <dbReference type="PROSITE" id="PS01124"/>
    </source>
</evidence>
<dbReference type="InterPro" id="IPR050204">
    <property type="entry name" value="AraC_XylS_family_regulators"/>
</dbReference>
<dbReference type="OrthoDB" id="4378430at2"/>
<proteinExistence type="predicted"/>
<organism evidence="5 6">
    <name type="scientific">Gordonia insulae</name>
    <dbReference type="NCBI Taxonomy" id="2420509"/>
    <lineage>
        <taxon>Bacteria</taxon>
        <taxon>Bacillati</taxon>
        <taxon>Actinomycetota</taxon>
        <taxon>Actinomycetes</taxon>
        <taxon>Mycobacteriales</taxon>
        <taxon>Gordoniaceae</taxon>
        <taxon>Gordonia</taxon>
    </lineage>
</organism>
<evidence type="ECO:0000256" key="2">
    <source>
        <dbReference type="ARBA" id="ARBA00023125"/>
    </source>
</evidence>
<dbReference type="Proteomes" id="UP000271469">
    <property type="component" value="Chromosome"/>
</dbReference>
<dbReference type="PROSITE" id="PS00041">
    <property type="entry name" value="HTH_ARAC_FAMILY_1"/>
    <property type="match status" value="1"/>
</dbReference>
<keyword evidence="1" id="KW-0805">Transcription regulation</keyword>
<protein>
    <submittedName>
        <fullName evidence="5">HTH-type transcriptional activator RhaS</fullName>
    </submittedName>
</protein>
<feature type="domain" description="HTH araC/xylS-type" evidence="4">
    <location>
        <begin position="235"/>
        <end position="334"/>
    </location>
</feature>
<dbReference type="SMART" id="SM00342">
    <property type="entry name" value="HTH_ARAC"/>
    <property type="match status" value="1"/>
</dbReference>
<dbReference type="KEGG" id="gom:D7316_02738"/>
<gene>
    <name evidence="5" type="primary">rhaS_1</name>
    <name evidence="5" type="ORF">D7316_02738</name>
</gene>
<sequence>MKRASYTRDGIDHDTLARWRSSIGADDDPGPSAATPMELRGRTGLAAYGAAFSRVTVDDPDAFHAIIYHRPLSVLSAHCELSTPRTTERTDAIIRAQPAPIIMVGTHRLEGRLRVRQGDVEREYGEGQLVVMSIESAFVDECPSVCDTALLLVPAEVLRHELAEADAAFLPTAADSLLARATATFIRRFVCDAAVRGLPITPADELAVVGLIRAAIGHHTQDAYQMENNALFVLEAARDLIDERYADPDFTADAIAEALQISRRHLYRHFADTGESPATMITSRRLAQARTLLELEEPLGLDTVAHASGFASAATLRNRFRAEFGMTPGAFRATVRSADDEEAG</sequence>
<dbReference type="GO" id="GO:0003700">
    <property type="term" value="F:DNA-binding transcription factor activity"/>
    <property type="evidence" value="ECO:0007669"/>
    <property type="project" value="InterPro"/>
</dbReference>
<reference evidence="5 6" key="1">
    <citation type="submission" date="2018-11" db="EMBL/GenBank/DDBJ databases">
        <title>Gordonia insulae sp. nov., isolated from an island soil.</title>
        <authorList>
            <person name="Kim Y.S."/>
            <person name="Kim S.B."/>
        </authorList>
    </citation>
    <scope>NUCLEOTIDE SEQUENCE [LARGE SCALE GENOMIC DNA]</scope>
    <source>
        <strain evidence="5 6">MMS17-SY073</strain>
    </source>
</reference>
<evidence type="ECO:0000256" key="1">
    <source>
        <dbReference type="ARBA" id="ARBA00023015"/>
    </source>
</evidence>
<accession>A0A3G8JM31</accession>
<dbReference type="EMBL" id="CP033972">
    <property type="protein sequence ID" value="AZG46137.1"/>
    <property type="molecule type" value="Genomic_DNA"/>
</dbReference>
<dbReference type="SUPFAM" id="SSF46689">
    <property type="entry name" value="Homeodomain-like"/>
    <property type="match status" value="2"/>
</dbReference>
<evidence type="ECO:0000256" key="3">
    <source>
        <dbReference type="ARBA" id="ARBA00023163"/>
    </source>
</evidence>
<name>A0A3G8JM31_9ACTN</name>
<dbReference type="PANTHER" id="PTHR46796:SF6">
    <property type="entry name" value="ARAC SUBFAMILY"/>
    <property type="match status" value="1"/>
</dbReference>